<proteinExistence type="predicted"/>
<dbReference type="AlphaFoldDB" id="A0A1I7Z4Y2"/>
<organism evidence="1 2">
    <name type="scientific">Steinernema glaseri</name>
    <dbReference type="NCBI Taxonomy" id="37863"/>
    <lineage>
        <taxon>Eukaryota</taxon>
        <taxon>Metazoa</taxon>
        <taxon>Ecdysozoa</taxon>
        <taxon>Nematoda</taxon>
        <taxon>Chromadorea</taxon>
        <taxon>Rhabditida</taxon>
        <taxon>Tylenchina</taxon>
        <taxon>Panagrolaimomorpha</taxon>
        <taxon>Strongyloidoidea</taxon>
        <taxon>Steinernematidae</taxon>
        <taxon>Steinernema</taxon>
    </lineage>
</organism>
<dbReference type="Proteomes" id="UP000095287">
    <property type="component" value="Unplaced"/>
</dbReference>
<evidence type="ECO:0000313" key="1">
    <source>
        <dbReference type="Proteomes" id="UP000095287"/>
    </source>
</evidence>
<keyword evidence="1" id="KW-1185">Reference proteome</keyword>
<name>A0A1I7Z4Y2_9BILA</name>
<sequence>MNARGSFEFCRLCIDLLLAKDLDVRMSTKEEPACSKMRIKSWTNTSVLPLRTVEAQDTATYLTSSKGHCALAYKTPLKRCLSQLWHLALRLHFYRRPIH</sequence>
<evidence type="ECO:0000313" key="2">
    <source>
        <dbReference type="WBParaSite" id="L893_g22814.t1"/>
    </source>
</evidence>
<accession>A0A1I7Z4Y2</accession>
<reference evidence="2" key="1">
    <citation type="submission" date="2016-11" db="UniProtKB">
        <authorList>
            <consortium name="WormBaseParasite"/>
        </authorList>
    </citation>
    <scope>IDENTIFICATION</scope>
</reference>
<dbReference type="WBParaSite" id="L893_g22814.t1">
    <property type="protein sequence ID" value="L893_g22814.t1"/>
    <property type="gene ID" value="L893_g22814"/>
</dbReference>
<protein>
    <submittedName>
        <fullName evidence="2">Secreted protein</fullName>
    </submittedName>
</protein>